<dbReference type="GO" id="GO:0005524">
    <property type="term" value="F:ATP binding"/>
    <property type="evidence" value="ECO:0007669"/>
    <property type="project" value="UniProtKB-KW"/>
</dbReference>
<keyword evidence="3" id="KW-1185">Reference proteome</keyword>
<keyword evidence="2" id="KW-0547">Nucleotide-binding</keyword>
<dbReference type="RefSeq" id="WP_250860428.1">
    <property type="nucleotide sequence ID" value="NZ_JAGSOJ010000003.1"/>
</dbReference>
<dbReference type="Gene3D" id="3.40.50.300">
    <property type="entry name" value="P-loop containing nucleotide triphosphate hydrolases"/>
    <property type="match status" value="2"/>
</dbReference>
<sequence>MENSQNEIVDIEALKAPDPMTSFSEDVNIICTETNRLVNQFYPCYSYDRDTTLKCAMESNSLAVLNTITFYRIAECTIDNVEDLMEYFTDKMQKLLMTIYSINAIVCYGIVGYKGKNSLVIGVKSVNDDNVTKKIIEGLLPGMKLNNFSGSFENSPNLNDKYLGIINGTPAHKIDGQALKKNLSTIMKSLNGENYTLLIMSKPVSQNDIQNRIGTAIDIRDRCAAISKRNVIRQYSESNSETETHGNSNTNSTSNTQGKGTSRTNGFNVNLGIPGMLIGAKMGTIAGSGIPIAGNIIGAVGGGIVGLIVGMQLNSNHSKTHSKNTSNTTGKAITESYSKAISKSITNGGSVALDIQNGYALELMQLAENAKDRLKIGSNIGLWETTISYSADSSIARDIIQGCMYSEIASAQKEVLPPSCIATTSSELSMVKGENNVQGIQHLIIPKGFFETSDYINSPLSSFINTEELSGVCTIPIENVPGFEIKKSKSYPLVSSIATESNTVQLGNVCEYERELENLQFMLSASELNKHTFVCGITGSGKTNTVKHILRNSNKPFLVIEPVKKEYRNIEVNGVAPTVYTLGKPELNSLRINPFYILPGVSPQQHIDFLKDLFNASFSFYGPMPYIVEKCLHNIYIKKGWNLTLGYHPYLVNRKSLSEFFNSDKIMAQYEKDAHRYLFPTMQDLKDEVDHYIQYEMEYDGEIRGNIKSAIKARIDSLCVGAKGYMFNTYETVDFEKILNTNCVMELEGLADDADKAFALGLLIIVITEHRQIFKEISNENKLELKHLLVIEEAHRLLKNIATERNSETLGNPKGKAVEHFTNMVAEMRSYGQGVIVAEQIPSKLSPDVIKNSSNKIIHRVIAKDDQELIANMIGISSEDAIYIGNSLTGYALCHKEGMNLPVQVKIPEVGKGNISDEVLYRENLEAKVLRINKSIISSSIPKDITAIAVKLFNSILLYSDELILSACIEVMGKEIKQKLRQAHTSIIPVVDFDETIVSLLTDEIIAVMTNGAYGKNVLVDNIFREEIQHVLRQSRVQSFENLKKKLEELFKKSSSDVVEDLIVEMVLEAFIKGENVEQSVNSYLVKPDNNVYERVLKKLYQRRCEYGDYGNS</sequence>
<gene>
    <name evidence="2" type="ORF">KDK92_16425</name>
</gene>
<comment type="caution">
    <text evidence="2">The sequence shown here is derived from an EMBL/GenBank/DDBJ whole genome shotgun (WGS) entry which is preliminary data.</text>
</comment>
<protein>
    <submittedName>
        <fullName evidence="2">ATP-binding protein</fullName>
    </submittedName>
</protein>
<evidence type="ECO:0000256" key="1">
    <source>
        <dbReference type="SAM" id="MobiDB-lite"/>
    </source>
</evidence>
<dbReference type="Proteomes" id="UP001056429">
    <property type="component" value="Unassembled WGS sequence"/>
</dbReference>
<reference evidence="2" key="2">
    <citation type="submission" date="2021-04" db="EMBL/GenBank/DDBJ databases">
        <authorList>
            <person name="Dong X."/>
        </authorList>
    </citation>
    <scope>NUCLEOTIDE SEQUENCE</scope>
    <source>
        <strain evidence="2">ZWT</strain>
    </source>
</reference>
<proteinExistence type="predicted"/>
<accession>A0A9J6P5D9</accession>
<evidence type="ECO:0000313" key="3">
    <source>
        <dbReference type="Proteomes" id="UP001056429"/>
    </source>
</evidence>
<dbReference type="PANTHER" id="PTHR42957">
    <property type="entry name" value="HELICASE MJ1565-RELATED"/>
    <property type="match status" value="1"/>
</dbReference>
<dbReference type="EMBL" id="JAGSOJ010000003">
    <property type="protein sequence ID" value="MCM1991321.1"/>
    <property type="molecule type" value="Genomic_DNA"/>
</dbReference>
<feature type="region of interest" description="Disordered" evidence="1">
    <location>
        <begin position="235"/>
        <end position="265"/>
    </location>
</feature>
<dbReference type="InterPro" id="IPR027417">
    <property type="entry name" value="P-loop_NTPase"/>
</dbReference>
<reference evidence="2" key="1">
    <citation type="journal article" date="2021" name="mSystems">
        <title>Bacteria and Archaea Synergistically Convert Glycine Betaine to Biogenic Methane in the Formosa Cold Seep of the South China Sea.</title>
        <authorList>
            <person name="Li L."/>
            <person name="Zhang W."/>
            <person name="Zhang S."/>
            <person name="Song L."/>
            <person name="Sun Q."/>
            <person name="Zhang H."/>
            <person name="Xiang H."/>
            <person name="Dong X."/>
        </authorList>
    </citation>
    <scope>NUCLEOTIDE SEQUENCE</scope>
    <source>
        <strain evidence="2">ZWT</strain>
    </source>
</reference>
<dbReference type="PANTHER" id="PTHR42957:SF1">
    <property type="entry name" value="HELICASE MJ1565-RELATED"/>
    <property type="match status" value="1"/>
</dbReference>
<dbReference type="InterPro" id="IPR008571">
    <property type="entry name" value="HerA-like"/>
</dbReference>
<keyword evidence="2" id="KW-0067">ATP-binding</keyword>
<evidence type="ECO:0000313" key="2">
    <source>
        <dbReference type="EMBL" id="MCM1991321.1"/>
    </source>
</evidence>
<dbReference type="AlphaFoldDB" id="A0A9J6P5D9"/>
<dbReference type="SUPFAM" id="SSF52540">
    <property type="entry name" value="P-loop containing nucleoside triphosphate hydrolases"/>
    <property type="match status" value="1"/>
</dbReference>
<name>A0A9J6P5D9_9CLOT</name>
<organism evidence="2 3">
    <name type="scientific">Oceanirhabdus seepicola</name>
    <dbReference type="NCBI Taxonomy" id="2828781"/>
    <lineage>
        <taxon>Bacteria</taxon>
        <taxon>Bacillati</taxon>
        <taxon>Bacillota</taxon>
        <taxon>Clostridia</taxon>
        <taxon>Eubacteriales</taxon>
        <taxon>Clostridiaceae</taxon>
        <taxon>Oceanirhabdus</taxon>
    </lineage>
</organism>
<feature type="compositionally biased region" description="Low complexity" evidence="1">
    <location>
        <begin position="236"/>
        <end position="262"/>
    </location>
</feature>